<dbReference type="PANTHER" id="PTHR10625">
    <property type="entry name" value="HISTONE DEACETYLASE HDAC1-RELATED"/>
    <property type="match status" value="1"/>
</dbReference>
<evidence type="ECO:0000313" key="4">
    <source>
        <dbReference type="EMBL" id="QLI81862.1"/>
    </source>
</evidence>
<keyword evidence="5" id="KW-1185">Reference proteome</keyword>
<dbReference type="CDD" id="cd09993">
    <property type="entry name" value="HDAC_classIV"/>
    <property type="match status" value="1"/>
</dbReference>
<organism evidence="4 5">
    <name type="scientific">Chitinibacter fontanus</name>
    <dbReference type="NCBI Taxonomy" id="1737446"/>
    <lineage>
        <taxon>Bacteria</taxon>
        <taxon>Pseudomonadati</taxon>
        <taxon>Pseudomonadota</taxon>
        <taxon>Betaproteobacteria</taxon>
        <taxon>Neisseriales</taxon>
        <taxon>Chitinibacteraceae</taxon>
        <taxon>Chitinibacter</taxon>
    </lineage>
</organism>
<gene>
    <name evidence="4" type="ORF">HZU75_10105</name>
</gene>
<dbReference type="InterPro" id="IPR023696">
    <property type="entry name" value="Ureohydrolase_dom_sf"/>
</dbReference>
<dbReference type="RefSeq" id="WP_180305969.1">
    <property type="nucleotide sequence ID" value="NZ_CP058952.1"/>
</dbReference>
<dbReference type="AlphaFoldDB" id="A0A7D5Z7T9"/>
<accession>A0A7D5Z7T9</accession>
<dbReference type="Proteomes" id="UP000510822">
    <property type="component" value="Chromosome"/>
</dbReference>
<comment type="similarity">
    <text evidence="1">Belongs to the histone deacetylase family.</text>
</comment>
<evidence type="ECO:0000259" key="3">
    <source>
        <dbReference type="Pfam" id="PF00850"/>
    </source>
</evidence>
<dbReference type="PANTHER" id="PTHR10625:SF19">
    <property type="entry name" value="HISTONE DEACETYLASE 12"/>
    <property type="match status" value="1"/>
</dbReference>
<keyword evidence="2" id="KW-0378">Hydrolase</keyword>
<feature type="domain" description="Histone deacetylase" evidence="3">
    <location>
        <begin position="31"/>
        <end position="278"/>
    </location>
</feature>
<dbReference type="Pfam" id="PF00850">
    <property type="entry name" value="Hist_deacetyl"/>
    <property type="match status" value="1"/>
</dbReference>
<dbReference type="SUPFAM" id="SSF52768">
    <property type="entry name" value="Arginase/deacetylase"/>
    <property type="match status" value="1"/>
</dbReference>
<sequence length="300" mass="32095">MKIYRSDQFPLPLPEGHRFPTGKYPMLYQRVAQFAQDLVVDTPCANDEELGVAHTQGYLDKLRTGALSPAEQRVLGLPWSAQLLQRSRASTGATIAACRAALAQGCGVSLAGGTHHAFADHGSGFCVFNDSAVALKLLQAEGLIQRALVIDLDVHQGNGTASILANEPSLFTFSMHGANNYPFDKQCSDWDIELADGCDDATYLTQLAGALPQLFSLAQPDLVIYLAGADAYAGDRLGKLQLSMAGLLARDEMVLDACLRFGIPLALTMGGGYAEPISDTVAIQTATVHAAIRRFQGKRN</sequence>
<dbReference type="InterPro" id="IPR037138">
    <property type="entry name" value="His_deacetylse_dom_sf"/>
</dbReference>
<dbReference type="PRINTS" id="PR01270">
    <property type="entry name" value="HDASUPER"/>
</dbReference>
<proteinExistence type="inferred from homology"/>
<evidence type="ECO:0000313" key="5">
    <source>
        <dbReference type="Proteomes" id="UP000510822"/>
    </source>
</evidence>
<dbReference type="GO" id="GO:0004407">
    <property type="term" value="F:histone deacetylase activity"/>
    <property type="evidence" value="ECO:0007669"/>
    <property type="project" value="InterPro"/>
</dbReference>
<reference evidence="4 5" key="1">
    <citation type="journal article" date="2016" name="Int. J. Syst. Evol. Microbiol.">
        <title>Chitinibacter fontanus sp. nov., isolated from a spring.</title>
        <authorList>
            <person name="Sheu S.Y."/>
            <person name="Li Y.S."/>
            <person name="Young C.C."/>
            <person name="Chen W.M."/>
        </authorList>
    </citation>
    <scope>NUCLEOTIDE SEQUENCE [LARGE SCALE GENOMIC DNA]</scope>
    <source>
        <strain evidence="4 5">STM-7</strain>
    </source>
</reference>
<evidence type="ECO:0000256" key="2">
    <source>
        <dbReference type="ARBA" id="ARBA00022801"/>
    </source>
</evidence>
<evidence type="ECO:0000256" key="1">
    <source>
        <dbReference type="ARBA" id="ARBA00005947"/>
    </source>
</evidence>
<protein>
    <submittedName>
        <fullName evidence="4">Histone deacetylase</fullName>
    </submittedName>
</protein>
<dbReference type="InterPro" id="IPR000286">
    <property type="entry name" value="HDACs"/>
</dbReference>
<dbReference type="GO" id="GO:0040029">
    <property type="term" value="P:epigenetic regulation of gene expression"/>
    <property type="evidence" value="ECO:0007669"/>
    <property type="project" value="TreeGrafter"/>
</dbReference>
<dbReference type="Gene3D" id="3.40.800.20">
    <property type="entry name" value="Histone deacetylase domain"/>
    <property type="match status" value="1"/>
</dbReference>
<name>A0A7D5Z7T9_9NEIS</name>
<dbReference type="GO" id="GO:0016787">
    <property type="term" value="F:hydrolase activity"/>
    <property type="evidence" value="ECO:0007669"/>
    <property type="project" value="UniProtKB-KW"/>
</dbReference>
<dbReference type="KEGG" id="cfon:HZU75_10105"/>
<dbReference type="InterPro" id="IPR023801">
    <property type="entry name" value="His_deacetylse_dom"/>
</dbReference>
<dbReference type="InterPro" id="IPR044150">
    <property type="entry name" value="HDAC_classIV"/>
</dbReference>
<dbReference type="EMBL" id="CP058952">
    <property type="protein sequence ID" value="QLI81862.1"/>
    <property type="molecule type" value="Genomic_DNA"/>
</dbReference>